<sequence>MPIRETNPDRDSHMIALQALVWALGEPRRAERLLDTTGLSPASLREGAGDPAVLAAALGFLEAYEPDLIACAESLGVSPALLVQARESLENL</sequence>
<dbReference type="Proteomes" id="UP001058533">
    <property type="component" value="Chromosome"/>
</dbReference>
<dbReference type="InterPro" id="IPR021955">
    <property type="entry name" value="DUF3572"/>
</dbReference>
<dbReference type="Pfam" id="PF12096">
    <property type="entry name" value="DUF3572"/>
    <property type="match status" value="1"/>
</dbReference>
<evidence type="ECO:0000313" key="1">
    <source>
        <dbReference type="EMBL" id="UUL81499.1"/>
    </source>
</evidence>
<accession>A0ABY5L6Q3</accession>
<evidence type="ECO:0000313" key="2">
    <source>
        <dbReference type="Proteomes" id="UP001058533"/>
    </source>
</evidence>
<reference evidence="1" key="1">
    <citation type="submission" date="2022-07" db="EMBL/GenBank/DDBJ databases">
        <title>Sphingomonas sp. nov., a novel bacterium isolated from the north slope of the Mount Everest.</title>
        <authorList>
            <person name="Cui X."/>
            <person name="Liu Y."/>
        </authorList>
    </citation>
    <scope>NUCLEOTIDE SEQUENCE</scope>
    <source>
        <strain evidence="1">S5-59</strain>
    </source>
</reference>
<dbReference type="RefSeq" id="WP_256505180.1">
    <property type="nucleotide sequence ID" value="NZ_CP101740.1"/>
</dbReference>
<gene>
    <name evidence="1" type="ORF">NMP03_09775</name>
</gene>
<dbReference type="EMBL" id="CP101740">
    <property type="protein sequence ID" value="UUL81499.1"/>
    <property type="molecule type" value="Genomic_DNA"/>
</dbReference>
<keyword evidence="2" id="KW-1185">Reference proteome</keyword>
<organism evidence="1 2">
    <name type="scientific">Sphingomonas qomolangmaensis</name>
    <dbReference type="NCBI Taxonomy" id="2918765"/>
    <lineage>
        <taxon>Bacteria</taxon>
        <taxon>Pseudomonadati</taxon>
        <taxon>Pseudomonadota</taxon>
        <taxon>Alphaproteobacteria</taxon>
        <taxon>Sphingomonadales</taxon>
        <taxon>Sphingomonadaceae</taxon>
        <taxon>Sphingomonas</taxon>
    </lineage>
</organism>
<protein>
    <submittedName>
        <fullName evidence="1">DUF3572 domain-containing protein</fullName>
    </submittedName>
</protein>
<name>A0ABY5L6Q3_9SPHN</name>
<proteinExistence type="predicted"/>